<evidence type="ECO:0000313" key="6">
    <source>
        <dbReference type="Proteomes" id="UP001300871"/>
    </source>
</evidence>
<reference evidence="5" key="1">
    <citation type="submission" date="2023-01" db="EMBL/GenBank/DDBJ databases">
        <title>Human gut microbiome strain richness.</title>
        <authorList>
            <person name="Chen-Liaw A."/>
        </authorList>
    </citation>
    <scope>NUCLEOTIDE SEQUENCE</scope>
    <source>
        <strain evidence="5">B1_m1001713B170214d0_201011</strain>
    </source>
</reference>
<comment type="caution">
    <text evidence="5">The sequence shown here is derived from an EMBL/GenBank/DDBJ whole genome shotgun (WGS) entry which is preliminary data.</text>
</comment>
<evidence type="ECO:0000256" key="2">
    <source>
        <dbReference type="ARBA" id="ARBA00022525"/>
    </source>
</evidence>
<dbReference type="InterPro" id="IPR013783">
    <property type="entry name" value="Ig-like_fold"/>
</dbReference>
<dbReference type="Gene3D" id="2.60.40.10">
    <property type="entry name" value="Immunoglobulins"/>
    <property type="match status" value="1"/>
</dbReference>
<evidence type="ECO:0000256" key="3">
    <source>
        <dbReference type="ARBA" id="ARBA00022729"/>
    </source>
</evidence>
<organism evidence="5 6">
    <name type="scientific">Clostridium symbiosum</name>
    <name type="common">Bacteroides symbiosus</name>
    <dbReference type="NCBI Taxonomy" id="1512"/>
    <lineage>
        <taxon>Bacteria</taxon>
        <taxon>Bacillati</taxon>
        <taxon>Bacillota</taxon>
        <taxon>Clostridia</taxon>
        <taxon>Lachnospirales</taxon>
        <taxon>Lachnospiraceae</taxon>
        <taxon>Otoolea</taxon>
    </lineage>
</organism>
<dbReference type="RefSeq" id="WP_272124144.1">
    <property type="nucleotide sequence ID" value="NZ_JAQLGH010000082.1"/>
</dbReference>
<accession>A0AAW6AYT2</accession>
<dbReference type="EMBL" id="JAQLGM010000084">
    <property type="protein sequence ID" value="MDB2002661.1"/>
    <property type="molecule type" value="Genomic_DNA"/>
</dbReference>
<gene>
    <name evidence="5" type="ORF">PM006_20875</name>
</gene>
<keyword evidence="3" id="KW-0732">Signal</keyword>
<comment type="subcellular location">
    <subcellularLocation>
        <location evidence="1">Secreted</location>
    </subcellularLocation>
</comment>
<proteinExistence type="predicted"/>
<evidence type="ECO:0000256" key="1">
    <source>
        <dbReference type="ARBA" id="ARBA00004613"/>
    </source>
</evidence>
<dbReference type="Proteomes" id="UP001300871">
    <property type="component" value="Unassembled WGS sequence"/>
</dbReference>
<dbReference type="AlphaFoldDB" id="A0AAW6AYT2"/>
<dbReference type="NCBIfam" id="NF033679">
    <property type="entry name" value="DNRLRE_dom"/>
    <property type="match status" value="1"/>
</dbReference>
<evidence type="ECO:0000259" key="4">
    <source>
        <dbReference type="Pfam" id="PF24517"/>
    </source>
</evidence>
<keyword evidence="2" id="KW-0964">Secreted</keyword>
<sequence length="574" mass="65010">MATTTVNAFWDTWINNGLNTAGYNDAALKVYGKYYLAVLQFNIPALSDITIQSAKLRVYCIKSGRRVIMTARSYEVNERLPNNTTYASFEKYINAGYVESQGNYYLSEYNQDYNTWIEIDITNLIIGALGKNNFTLSLNTDGTSGAGGQECTISSIEGGNTASIVINYSYAAPFAPTLLYPLGDILENTGNIRFQWRYNGGVSSGQAKYELGWKMQSSTTWNTVTVTSANQYRDMDAATFSNGVVEWRVRTYNARDMVSDYTQSQFFVVGKPPNPLISNIKNNAITEITWEADKSEEVAAQIQIKQSNVLIFDSGKVSGGIDDVFTPNIILSDGQYTVFLRISNLFDMWSNWISRTFTVGGTKPTKPVVRVYDQGDFITLEYSSNATRYFIYRSEDEGEFIPIAQTTELKYEDLTMCSGKRYRYFIRAYTQSYTDSDIVEVYISYRGTYIAPVDNQKKRIRLLLSEDEEMELGIGTDREKSLITYTGRNYPVMEVGDLITRTINLSGFLYTADANYLERLVSMGKTFCIRNKEHRMFCSAGSLSMSQKLFFGGYNVGITMTEIDYEEKVRFDNV</sequence>
<protein>
    <submittedName>
        <fullName evidence="5">DNRLRE domain-containing protein</fullName>
    </submittedName>
</protein>
<dbReference type="Pfam" id="PF24517">
    <property type="entry name" value="CBM96"/>
    <property type="match status" value="1"/>
</dbReference>
<name>A0AAW6AYT2_CLOSY</name>
<feature type="domain" description="Carbohydrate-binding module family 96" evidence="4">
    <location>
        <begin position="3"/>
        <end position="166"/>
    </location>
</feature>
<evidence type="ECO:0000313" key="5">
    <source>
        <dbReference type="EMBL" id="MDB2002661.1"/>
    </source>
</evidence>
<dbReference type="InterPro" id="IPR055372">
    <property type="entry name" value="CBM96"/>
</dbReference>